<evidence type="ECO:0000313" key="1">
    <source>
        <dbReference type="EMBL" id="VCU52317.1"/>
    </source>
</evidence>
<name>A0A3P4AMK7_THETH</name>
<gene>
    <name evidence="1" type="ORF">TTHN1_00062</name>
</gene>
<accession>A0A3P4AMK7</accession>
<dbReference type="SUPFAM" id="SSF48452">
    <property type="entry name" value="TPR-like"/>
    <property type="match status" value="2"/>
</dbReference>
<dbReference type="SUPFAM" id="SSF81901">
    <property type="entry name" value="HCP-like"/>
    <property type="match status" value="1"/>
</dbReference>
<dbReference type="Gene3D" id="1.25.40.10">
    <property type="entry name" value="Tetratricopeptide repeat domain"/>
    <property type="match status" value="3"/>
</dbReference>
<evidence type="ECO:0000313" key="2">
    <source>
        <dbReference type="Proteomes" id="UP000279841"/>
    </source>
</evidence>
<dbReference type="RefSeq" id="WP_124104111.1">
    <property type="nucleotide sequence ID" value="NZ_LR027517.1"/>
</dbReference>
<reference evidence="1 2" key="1">
    <citation type="submission" date="2018-10" db="EMBL/GenBank/DDBJ databases">
        <authorList>
            <person name="Peiro R."/>
            <person name="Begona"/>
            <person name="Cbmso G."/>
            <person name="Lopez M."/>
            <person name="Gonzalez S."/>
            <person name="Sacristan E."/>
            <person name="Castillo E."/>
        </authorList>
    </citation>
    <scope>NUCLEOTIDE SEQUENCE [LARGE SCALE GENOMIC DNA]</scope>
    <source>
        <strain evidence="1">TTHNAR1</strain>
    </source>
</reference>
<dbReference type="InterPro" id="IPR019734">
    <property type="entry name" value="TPR_rpt"/>
</dbReference>
<proteinExistence type="predicted"/>
<evidence type="ECO:0008006" key="3">
    <source>
        <dbReference type="Google" id="ProtNLM"/>
    </source>
</evidence>
<protein>
    <recommendedName>
        <fullName evidence="3">Tetratricopeptide repeat protein</fullName>
    </recommendedName>
</protein>
<dbReference type="AlphaFoldDB" id="A0A3P4AMK7"/>
<dbReference type="InterPro" id="IPR011990">
    <property type="entry name" value="TPR-like_helical_dom_sf"/>
</dbReference>
<sequence length="916" mass="102761">MPDELRLFLKERFGVQGPLSPGRFEAELAKRLGSPARRAPLLKAWRAYLAQGGREAVRSFYREVLKVPKGEALVYGMHLPHLEFYAKELPPRVEGRVLEVGAFTGALVGFLQRKRPDLEWHALDGVEEAVALGKKRVPEVAWHLGWAEEVELSPFDTLLLLSVFPEGLVDQGLESRLAPEAFWKRFAFFERLPLFARLLRPGGLLVYGHGPFLGKSPEGVEEGLRRLGFDRVERVGEGEYFLVLARKPEALAAVRLEEREALPPEEAEEVAVALEEARALLEAGRYAEALALLPEEAEGEAAYLRGRALFALSRHAEAEEALRRALSEEAEDLRALALVELGEYERARGRLEALAVRGGRYRLALGRVYLAQGRYADALRQFVESGLPEADLYTRETLERITERMRRFAREGEWAEVSRRAEFVEDLSPGLLTREMLRLGLRAALIQGLFARAERYARRLADLDEAEGFLGLALAALRVKSPLELRGGEDLKAVEPYLTEALSRAEIPEALLLLGVLREREGRFREALHLLERAAFRGEGEVAGMAYHHLAQVKRALRRPLKEVLGDHKRAHALRAYPAPYLFRLAQEALEGGEEVLARELLSRARDAGLEAVAEEDLTGLIHLLERLEGPWAAFSVLYQALSHTPQPPLELLALAYRLSRAFRESPEAGTARGQYLAALYAAGRAEEVGRLLEEELKAHPQALEVLFDLAEHHEAQGDWRRAAEFWQKALEVALYREKDLALAREILRNLLFLRPHDESLALYLEELKAVGEGLKALGEEAPHLPEAPRDLLEEDLPRFHGEHLVVVGGHTQLRSRLVPFLEGRGLRVDWYDADTVGVGKEALRRILNRLEKAHGLMIVSSYVGHDLSEPVRLEAERLGVPVHVIPGRARGTTGFLRALKQFAPEVLKRALKGVE</sequence>
<dbReference type="SUPFAM" id="SSF53335">
    <property type="entry name" value="S-adenosyl-L-methionine-dependent methyltransferases"/>
    <property type="match status" value="1"/>
</dbReference>
<dbReference type="InterPro" id="IPR029063">
    <property type="entry name" value="SAM-dependent_MTases_sf"/>
</dbReference>
<dbReference type="EMBL" id="LR027517">
    <property type="protein sequence ID" value="VCU52317.1"/>
    <property type="molecule type" value="Genomic_DNA"/>
</dbReference>
<organism evidence="1 2">
    <name type="scientific">Thermus thermophilus</name>
    <dbReference type="NCBI Taxonomy" id="274"/>
    <lineage>
        <taxon>Bacteria</taxon>
        <taxon>Thermotogati</taxon>
        <taxon>Deinococcota</taxon>
        <taxon>Deinococci</taxon>
        <taxon>Thermales</taxon>
        <taxon>Thermaceae</taxon>
        <taxon>Thermus</taxon>
    </lineage>
</organism>
<dbReference type="Proteomes" id="UP000279841">
    <property type="component" value="Chromosome"/>
</dbReference>
<dbReference type="Gene3D" id="3.40.50.150">
    <property type="entry name" value="Vaccinia Virus protein VP39"/>
    <property type="match status" value="1"/>
</dbReference>
<dbReference type="SMART" id="SM00028">
    <property type="entry name" value="TPR"/>
    <property type="match status" value="3"/>
</dbReference>